<dbReference type="InterPro" id="IPR000058">
    <property type="entry name" value="Znf_AN1"/>
</dbReference>
<dbReference type="Pfam" id="PF01428">
    <property type="entry name" value="zf-AN1"/>
    <property type="match status" value="1"/>
</dbReference>
<keyword evidence="8" id="KW-1185">Reference proteome</keyword>
<keyword evidence="2 4" id="KW-0863">Zinc-finger</keyword>
<dbReference type="SMART" id="SM00154">
    <property type="entry name" value="ZnF_AN1"/>
    <property type="match status" value="1"/>
</dbReference>
<dbReference type="InterPro" id="IPR050652">
    <property type="entry name" value="AN1_A20_ZnFinger"/>
</dbReference>
<sequence>MNTSETSPSDKRHDPFSTNFQPLMKEQRPAISFGAPASVHKKTGLDMFKPPQQKPQNNASTLFSKPVAEKKAPALFKDTTVTGTPHNSSVHSSSKCAMCGKSTVLGFTCKCGHMYCTKHRLPEHHGCTFDHGLAERSKLAKANPVVAKSQIDTRW</sequence>
<feature type="domain" description="AN1-type" evidence="6">
    <location>
        <begin position="90"/>
        <end position="135"/>
    </location>
</feature>
<evidence type="ECO:0000256" key="3">
    <source>
        <dbReference type="ARBA" id="ARBA00022833"/>
    </source>
</evidence>
<keyword evidence="3" id="KW-0862">Zinc</keyword>
<evidence type="ECO:0000256" key="4">
    <source>
        <dbReference type="PROSITE-ProRule" id="PRU00449"/>
    </source>
</evidence>
<name>A0A8J6E480_9EUKA</name>
<dbReference type="InterPro" id="IPR035896">
    <property type="entry name" value="AN1-like_Znf"/>
</dbReference>
<dbReference type="OrthoDB" id="428577at2759"/>
<evidence type="ECO:0000256" key="5">
    <source>
        <dbReference type="SAM" id="MobiDB-lite"/>
    </source>
</evidence>
<evidence type="ECO:0000259" key="6">
    <source>
        <dbReference type="PROSITE" id="PS51039"/>
    </source>
</evidence>
<dbReference type="SUPFAM" id="SSF118310">
    <property type="entry name" value="AN1-like Zinc finger"/>
    <property type="match status" value="1"/>
</dbReference>
<dbReference type="PANTHER" id="PTHR10634">
    <property type="entry name" value="AN1-TYPE ZINC FINGER PROTEIN"/>
    <property type="match status" value="1"/>
</dbReference>
<dbReference type="PROSITE" id="PS51039">
    <property type="entry name" value="ZF_AN1"/>
    <property type="match status" value="1"/>
</dbReference>
<feature type="region of interest" description="Disordered" evidence="5">
    <location>
        <begin position="42"/>
        <end position="62"/>
    </location>
</feature>
<evidence type="ECO:0000256" key="2">
    <source>
        <dbReference type="ARBA" id="ARBA00022771"/>
    </source>
</evidence>
<dbReference type="EMBL" id="JAHDYR010000005">
    <property type="protein sequence ID" value="KAG9396566.1"/>
    <property type="molecule type" value="Genomic_DNA"/>
</dbReference>
<dbReference type="Proteomes" id="UP000717585">
    <property type="component" value="Unassembled WGS sequence"/>
</dbReference>
<keyword evidence="1" id="KW-0479">Metal-binding</keyword>
<dbReference type="Gene3D" id="4.10.1110.10">
    <property type="entry name" value="AN1-like Zinc finger"/>
    <property type="match status" value="1"/>
</dbReference>
<gene>
    <name evidence="7" type="ORF">J8273_1574</name>
</gene>
<comment type="caution">
    <text evidence="7">The sequence shown here is derived from an EMBL/GenBank/DDBJ whole genome shotgun (WGS) entry which is preliminary data.</text>
</comment>
<feature type="region of interest" description="Disordered" evidence="5">
    <location>
        <begin position="1"/>
        <end position="27"/>
    </location>
</feature>
<organism evidence="7 8">
    <name type="scientific">Carpediemonas membranifera</name>
    <dbReference type="NCBI Taxonomy" id="201153"/>
    <lineage>
        <taxon>Eukaryota</taxon>
        <taxon>Metamonada</taxon>
        <taxon>Carpediemonas-like organisms</taxon>
        <taxon>Carpediemonas</taxon>
    </lineage>
</organism>
<dbReference type="GO" id="GO:0008270">
    <property type="term" value="F:zinc ion binding"/>
    <property type="evidence" value="ECO:0007669"/>
    <property type="project" value="UniProtKB-KW"/>
</dbReference>
<dbReference type="AlphaFoldDB" id="A0A8J6E480"/>
<evidence type="ECO:0000256" key="1">
    <source>
        <dbReference type="ARBA" id="ARBA00022723"/>
    </source>
</evidence>
<protein>
    <submittedName>
        <fullName evidence="7">AN1-like Zinc finger</fullName>
    </submittedName>
</protein>
<proteinExistence type="predicted"/>
<evidence type="ECO:0000313" key="7">
    <source>
        <dbReference type="EMBL" id="KAG9396566.1"/>
    </source>
</evidence>
<accession>A0A8J6E480</accession>
<evidence type="ECO:0000313" key="8">
    <source>
        <dbReference type="Proteomes" id="UP000717585"/>
    </source>
</evidence>
<reference evidence="7" key="1">
    <citation type="submission" date="2021-05" db="EMBL/GenBank/DDBJ databases">
        <title>A free-living protist that lacks canonical eukaryotic 1 DNA replication and segregation systems.</title>
        <authorList>
            <person name="Salas-Leiva D.E."/>
            <person name="Tromer E.C."/>
            <person name="Curtis B.A."/>
            <person name="Jerlstrom-Hultqvist J."/>
            <person name="Kolisko M."/>
            <person name="Yi Z."/>
            <person name="Salas-Leiva J.S."/>
            <person name="Gallot-Lavallee L."/>
            <person name="Kops G.J.P.L."/>
            <person name="Archibald J.M."/>
            <person name="Simpson A.G.B."/>
            <person name="Roger A.J."/>
        </authorList>
    </citation>
    <scope>NUCLEOTIDE SEQUENCE</scope>
    <source>
        <strain evidence="7">BICM</strain>
    </source>
</reference>